<accession>A0AAE3XI38</accession>
<organism evidence="2 3">
    <name type="scientific">Deinococcus soli</name>
    <name type="common">ex Cha et al. 2016</name>
    <dbReference type="NCBI Taxonomy" id="1309411"/>
    <lineage>
        <taxon>Bacteria</taxon>
        <taxon>Thermotogati</taxon>
        <taxon>Deinococcota</taxon>
        <taxon>Deinococci</taxon>
        <taxon>Deinococcales</taxon>
        <taxon>Deinococcaceae</taxon>
        <taxon>Deinococcus</taxon>
    </lineage>
</organism>
<evidence type="ECO:0000313" key="2">
    <source>
        <dbReference type="EMBL" id="MDR6221078.1"/>
    </source>
</evidence>
<evidence type="ECO:0000313" key="3">
    <source>
        <dbReference type="Proteomes" id="UP001185331"/>
    </source>
</evidence>
<reference evidence="2" key="1">
    <citation type="submission" date="2023-07" db="EMBL/GenBank/DDBJ databases">
        <title>Sorghum-associated microbial communities from plants grown in Nebraska, USA.</title>
        <authorList>
            <person name="Schachtman D."/>
        </authorList>
    </citation>
    <scope>NUCLEOTIDE SEQUENCE</scope>
    <source>
        <strain evidence="2">BE330</strain>
    </source>
</reference>
<dbReference type="InterPro" id="IPR046657">
    <property type="entry name" value="DUF6766"/>
</dbReference>
<keyword evidence="1" id="KW-0812">Transmembrane</keyword>
<protein>
    <recommendedName>
        <fullName evidence="4">Transmembrane protein</fullName>
    </recommendedName>
</protein>
<dbReference type="RefSeq" id="WP_309858450.1">
    <property type="nucleotide sequence ID" value="NZ_JAVDQJ010000020.1"/>
</dbReference>
<sequence>MKRLWSENALSIVLTGFFLAFWVAQAMMGWQVHNQELEQARQHALTWAQYLGSAHFWSATTENWESEFLQMAAFVILTIYLRQRGSAESNPFPDEQSDAQRRREQEDAAQRGFWRRNSLSSVFVILFAVVLTLHFFSSWGAYNLEQQTHGQAPVTVSAFLHTPEFWFESFQNWQSEFLAVVAIVALSIPLRQVGSSQSKAVLDPNEKTGSA</sequence>
<dbReference type="EMBL" id="JAVDQK010000022">
    <property type="protein sequence ID" value="MDR6221078.1"/>
    <property type="molecule type" value="Genomic_DNA"/>
</dbReference>
<evidence type="ECO:0000256" key="1">
    <source>
        <dbReference type="SAM" id="Phobius"/>
    </source>
</evidence>
<keyword evidence="1" id="KW-1133">Transmembrane helix</keyword>
<feature type="transmembrane region" description="Helical" evidence="1">
    <location>
        <begin position="119"/>
        <end position="136"/>
    </location>
</feature>
<proteinExistence type="predicted"/>
<gene>
    <name evidence="2" type="ORF">J2Y00_004709</name>
</gene>
<keyword evidence="1" id="KW-0472">Membrane</keyword>
<comment type="caution">
    <text evidence="2">The sequence shown here is derived from an EMBL/GenBank/DDBJ whole genome shotgun (WGS) entry which is preliminary data.</text>
</comment>
<name>A0AAE3XI38_9DEIO</name>
<dbReference type="Proteomes" id="UP001185331">
    <property type="component" value="Unassembled WGS sequence"/>
</dbReference>
<dbReference type="Pfam" id="PF20554">
    <property type="entry name" value="DUF6766"/>
    <property type="match status" value="1"/>
</dbReference>
<evidence type="ECO:0008006" key="4">
    <source>
        <dbReference type="Google" id="ProtNLM"/>
    </source>
</evidence>
<dbReference type="AlphaFoldDB" id="A0AAE3XI38"/>